<name>A0A1G6QJB6_9BACT</name>
<dbReference type="InterPro" id="IPR011659">
    <property type="entry name" value="WD40"/>
</dbReference>
<proteinExistence type="inferred from homology"/>
<dbReference type="EMBL" id="FMYP01000062">
    <property type="protein sequence ID" value="SDC92572.1"/>
    <property type="molecule type" value="Genomic_DNA"/>
</dbReference>
<dbReference type="Pfam" id="PF07676">
    <property type="entry name" value="PD40"/>
    <property type="match status" value="1"/>
</dbReference>
<gene>
    <name evidence="2" type="ORF">SAMN05216323_106211</name>
</gene>
<reference evidence="2 3" key="1">
    <citation type="submission" date="2016-09" db="EMBL/GenBank/DDBJ databases">
        <authorList>
            <person name="Capua I."/>
            <person name="De Benedictis P."/>
            <person name="Joannis T."/>
            <person name="Lombin L.H."/>
            <person name="Cattoli G."/>
        </authorList>
    </citation>
    <scope>NUCLEOTIDE SEQUENCE [LARGE SCALE GENOMIC DNA]</scope>
    <source>
        <strain evidence="2 3">A7P-90m</strain>
    </source>
</reference>
<evidence type="ECO:0000313" key="3">
    <source>
        <dbReference type="Proteomes" id="UP000199452"/>
    </source>
</evidence>
<dbReference type="AlphaFoldDB" id="A0A1G6QJB6"/>
<accession>A0A1G6QJB6</accession>
<dbReference type="PANTHER" id="PTHR36842">
    <property type="entry name" value="PROTEIN TOLB HOMOLOG"/>
    <property type="match status" value="1"/>
</dbReference>
<keyword evidence="3" id="KW-1185">Reference proteome</keyword>
<dbReference type="SUPFAM" id="SSF82171">
    <property type="entry name" value="DPP6 N-terminal domain-like"/>
    <property type="match status" value="1"/>
</dbReference>
<dbReference type="PANTHER" id="PTHR36842:SF1">
    <property type="entry name" value="PROTEIN TOLB"/>
    <property type="match status" value="1"/>
</dbReference>
<dbReference type="STRING" id="1640674.SAMN05216323_106211"/>
<organism evidence="2 3">
    <name type="scientific">Williamwhitmania taraxaci</name>
    <dbReference type="NCBI Taxonomy" id="1640674"/>
    <lineage>
        <taxon>Bacteria</taxon>
        <taxon>Pseudomonadati</taxon>
        <taxon>Bacteroidota</taxon>
        <taxon>Bacteroidia</taxon>
        <taxon>Bacteroidales</taxon>
        <taxon>Williamwhitmaniaceae</taxon>
        <taxon>Williamwhitmania</taxon>
    </lineage>
</organism>
<comment type="similarity">
    <text evidence="1">Belongs to the TolB family.</text>
</comment>
<sequence>MESLQKTIYTSIYRRSVLLFRGFPGRQFLTFTLIGLFYFLSTIEAKGQFYNGIQMTFGKNRVQYNQFRWSYFRYERFDVYFYQEGRDVAQYVAKIAESKLSEAEDLFYNPVDQRLIFVVYSRLTDFRQSNIGLVGASDEYNIGGTTVIIDNKISIYNEGDLNKLENQVAGAVAQVVIRNLLSGTSLSDKLTGDTGVELPEWFQTGLERYTAKDWSLQADADFKSGFIVGRYRKLITLRNEDAAIAGHAFWSFIAKTYGKGTISDILYLTRVNRDYNASIYQVLGISVKKLMKEWEAFYCNRYQDDSSRVAPEGTLVVKKPRVGVVVSQVKISPNGKQLSYVTNEMSKQTIWLYSLDRKKRKKVISFGHKLEQIPDLSTPVMAWHPNSELLTFIVEEKGWMYLYYFNVATREMSKRMLPEFRKVLSYSFSPDAKRLVLSAVRDGKNDLFLFSMASGNVERITNDPYSDIDPRFVKKGTAIMFSSDRSSDTLLVKDIVDFVPRKSKDLFVVDYPLTSNPPIAQRLDDYTPSLKRGAVELLGDRTVFLSDQNGIANRYVARSDSAINFIDTSIHYRHFLFSKPQTNYKGWITTADYNPTASMFAEVVQADGRSRTYFGKSDFAGEINGTSKLKPTVYAAELQRRDYLADSIAAVTPKTVIISAVFADSVKRANTLTDSSFVDVNGYVFEEEKLNAYFAKQYGDYFYIQKDGDEAVERKKARVYETNFYPHYLVNQIDFGFLNSSYQAFTGGAVYFNPGMNVLFKVGTRDLFEDYRLVGGVKFSSDFASNEYLLSFENLKKRVDKQIVFHRQAFKNETGDFIEKIHSHEVLLSLKYPFTQVSAIKGTFIVRHDRQVILSTDIQTLGAVNSNKLWTGVKFEYIFDNTIRRGVNIFYGTRYKAFSESYLQINGNTDDLHVLGFDFRHYAKIHRDLIFATRFATSTSFGSARLVYYLGSVDNWINLNSTVPTFNSNIPIKQRANYAFQTLATNMRGFSQNIRNGNSFAVLNNEVRWPFVRYFANHSFSSGFWDNLQVCLFGDVGTAWTGLTPYSGENSYDKRIYYNGPITVEVETNIEPIVYGYGFGVRSKVLGYFMRFDWAWGVDSGVRQPRIFYFSLSTDF</sequence>
<dbReference type="Gene3D" id="2.40.160.50">
    <property type="entry name" value="membrane protein fhac: a member of the omp85/tpsb transporter family"/>
    <property type="match status" value="1"/>
</dbReference>
<dbReference type="InterPro" id="IPR011042">
    <property type="entry name" value="6-blade_b-propeller_TolB-like"/>
</dbReference>
<dbReference type="Gene3D" id="2.120.10.30">
    <property type="entry name" value="TolB, C-terminal domain"/>
    <property type="match status" value="1"/>
</dbReference>
<evidence type="ECO:0000256" key="1">
    <source>
        <dbReference type="ARBA" id="ARBA00009820"/>
    </source>
</evidence>
<dbReference type="Proteomes" id="UP000199452">
    <property type="component" value="Unassembled WGS sequence"/>
</dbReference>
<evidence type="ECO:0000313" key="2">
    <source>
        <dbReference type="EMBL" id="SDC92572.1"/>
    </source>
</evidence>
<protein>
    <submittedName>
        <fullName evidence="2">WD40-like Beta Propeller Repeat</fullName>
    </submittedName>
</protein>